<protein>
    <submittedName>
        <fullName evidence="8">Lipopolysaccharide biosynthesis protein WzxC</fullName>
    </submittedName>
</protein>
<dbReference type="KEGG" id="aalg:AREALGSMS7_03270"/>
<reference evidence="8 9" key="1">
    <citation type="submission" date="2017-07" db="EMBL/GenBank/DDBJ databases">
        <title>Genome Sequence of Arenibacter algicola Strain SMS7 Isolated from a culture of the Diatom Skeletonema marinoi.</title>
        <authorList>
            <person name="Topel M."/>
            <person name="Pinder M.I.M."/>
            <person name="Johansson O.N."/>
            <person name="Kourtchenko O."/>
            <person name="Godhe A."/>
            <person name="Clarke A.K."/>
        </authorList>
    </citation>
    <scope>NUCLEOTIDE SEQUENCE [LARGE SCALE GENOMIC DNA]</scope>
    <source>
        <strain evidence="8 9">SMS7</strain>
    </source>
</reference>
<feature type="transmembrane region" description="Helical" evidence="7">
    <location>
        <begin position="441"/>
        <end position="462"/>
    </location>
</feature>
<dbReference type="RefSeq" id="WP_093979125.1">
    <property type="nucleotide sequence ID" value="NZ_CP022515.1"/>
</dbReference>
<gene>
    <name evidence="8" type="primary">wzxC</name>
    <name evidence="8" type="ORF">AREALGSMS7_03270</name>
</gene>
<feature type="transmembrane region" description="Helical" evidence="7">
    <location>
        <begin position="414"/>
        <end position="434"/>
    </location>
</feature>
<feature type="transmembrane region" description="Helical" evidence="7">
    <location>
        <begin position="322"/>
        <end position="344"/>
    </location>
</feature>
<dbReference type="EMBL" id="CP022515">
    <property type="protein sequence ID" value="ASO06695.1"/>
    <property type="molecule type" value="Genomic_DNA"/>
</dbReference>
<proteinExistence type="inferred from homology"/>
<organism evidence="8 9">
    <name type="scientific">Arenibacter algicola</name>
    <dbReference type="NCBI Taxonomy" id="616991"/>
    <lineage>
        <taxon>Bacteria</taxon>
        <taxon>Pseudomonadati</taxon>
        <taxon>Bacteroidota</taxon>
        <taxon>Flavobacteriia</taxon>
        <taxon>Flavobacteriales</taxon>
        <taxon>Flavobacteriaceae</taxon>
        <taxon>Arenibacter</taxon>
    </lineage>
</organism>
<evidence type="ECO:0000256" key="2">
    <source>
        <dbReference type="ARBA" id="ARBA00007430"/>
    </source>
</evidence>
<keyword evidence="3" id="KW-1003">Cell membrane</keyword>
<evidence type="ECO:0000313" key="8">
    <source>
        <dbReference type="EMBL" id="ASO06695.1"/>
    </source>
</evidence>
<evidence type="ECO:0000256" key="5">
    <source>
        <dbReference type="ARBA" id="ARBA00022989"/>
    </source>
</evidence>
<evidence type="ECO:0000256" key="1">
    <source>
        <dbReference type="ARBA" id="ARBA00004651"/>
    </source>
</evidence>
<feature type="transmembrane region" description="Helical" evidence="7">
    <location>
        <begin position="290"/>
        <end position="310"/>
    </location>
</feature>
<feature type="transmembrane region" description="Helical" evidence="7">
    <location>
        <begin position="364"/>
        <end position="394"/>
    </location>
</feature>
<feature type="transmembrane region" description="Helical" evidence="7">
    <location>
        <begin position="115"/>
        <end position="134"/>
    </location>
</feature>
<dbReference type="CDD" id="cd13127">
    <property type="entry name" value="MATE_tuaB_like"/>
    <property type="match status" value="1"/>
</dbReference>
<dbReference type="Proteomes" id="UP000204551">
    <property type="component" value="Chromosome"/>
</dbReference>
<evidence type="ECO:0000256" key="3">
    <source>
        <dbReference type="ARBA" id="ARBA00022475"/>
    </source>
</evidence>
<feature type="transmembrane region" description="Helical" evidence="7">
    <location>
        <begin position="39"/>
        <end position="58"/>
    </location>
</feature>
<evidence type="ECO:0000256" key="7">
    <source>
        <dbReference type="SAM" id="Phobius"/>
    </source>
</evidence>
<comment type="similarity">
    <text evidence="2">Belongs to the polysaccharide synthase family.</text>
</comment>
<keyword evidence="6 7" id="KW-0472">Membrane</keyword>
<dbReference type="InterPro" id="IPR050833">
    <property type="entry name" value="Poly_Biosynth_Transport"/>
</dbReference>
<dbReference type="GO" id="GO:0005886">
    <property type="term" value="C:plasma membrane"/>
    <property type="evidence" value="ECO:0007669"/>
    <property type="project" value="UniProtKB-SubCell"/>
</dbReference>
<keyword evidence="4 7" id="KW-0812">Transmembrane</keyword>
<dbReference type="AlphaFoldDB" id="A0A221UZA8"/>
<evidence type="ECO:0000256" key="4">
    <source>
        <dbReference type="ARBA" id="ARBA00022692"/>
    </source>
</evidence>
<dbReference type="PANTHER" id="PTHR30250">
    <property type="entry name" value="PST FAMILY PREDICTED COLANIC ACID TRANSPORTER"/>
    <property type="match status" value="1"/>
</dbReference>
<accession>A0A221UZA8</accession>
<keyword evidence="5 7" id="KW-1133">Transmembrane helix</keyword>
<dbReference type="Pfam" id="PF13440">
    <property type="entry name" value="Polysacc_synt_3"/>
    <property type="match status" value="1"/>
</dbReference>
<feature type="transmembrane region" description="Helical" evidence="7">
    <location>
        <begin position="79"/>
        <end position="103"/>
    </location>
</feature>
<feature type="transmembrane region" description="Helical" evidence="7">
    <location>
        <begin position="12"/>
        <end position="33"/>
    </location>
</feature>
<comment type="subcellular location">
    <subcellularLocation>
        <location evidence="1">Cell membrane</location>
        <topology evidence="1">Multi-pass membrane protein</topology>
    </subcellularLocation>
</comment>
<evidence type="ECO:0000256" key="6">
    <source>
        <dbReference type="ARBA" id="ARBA00023136"/>
    </source>
</evidence>
<name>A0A221UZA8_9FLAO</name>
<feature type="transmembrane region" description="Helical" evidence="7">
    <location>
        <begin position="171"/>
        <end position="193"/>
    </location>
</feature>
<sequence length="479" mass="54323">MSLKQKTLYGLVWSFVDAIFIKGLSFVAMLLLARWLGPIEFGLMGMIVVFIGIGTSLVDSGMSSSIIRTKNAVNADFSTVFYINMAISLLVYALMFYAAPYIASFYGQVILIDIIRIYCLVFIISAFSAVQLAILNKEMRFKRIMILNAPSIIIGVGVGLFLGYYDYGVWSIVYMYMTTQIILSLLLWITGSWKPSLIFSKEKLKYHYNFGYKLMLSGLLDTIFKNGYNIVIGKYFPVQTLGYYERANRFNDYPSVTLTSIIRKVTYPMLSQLQDDTPKLSIIYRKMLRVAFFVIAPLMLGCSAIAAPLFEMVLGSSWLPAVPFFRVLSIAAILYPIHAFNLNVLQVYGRSDLFLKLEVIKKTILVLGMIVGFQFGIMGLVWSSVFASFMSLLINTHYSSKLIEYSTKKQLLDMFPIVLLAGLTFILMYYSVYLMNDYSNILQIGVASLLGITFYLIIHSFFKSSPMYTLITIIKNHKL</sequence>
<dbReference type="PANTHER" id="PTHR30250:SF10">
    <property type="entry name" value="LIPOPOLYSACCHARIDE BIOSYNTHESIS PROTEIN WZXC"/>
    <property type="match status" value="1"/>
</dbReference>
<evidence type="ECO:0000313" key="9">
    <source>
        <dbReference type="Proteomes" id="UP000204551"/>
    </source>
</evidence>
<feature type="transmembrane region" description="Helical" evidence="7">
    <location>
        <begin position="146"/>
        <end position="165"/>
    </location>
</feature>